<dbReference type="EMBL" id="GDKF01005244">
    <property type="protein sequence ID" value="JAT73378.1"/>
    <property type="molecule type" value="Transcribed_RNA"/>
</dbReference>
<feature type="region of interest" description="Disordered" evidence="1">
    <location>
        <begin position="22"/>
        <end position="61"/>
    </location>
</feature>
<reference evidence="2" key="1">
    <citation type="submission" date="2015-08" db="EMBL/GenBank/DDBJ databases">
        <authorList>
            <person name="Babu N.S."/>
            <person name="Beckwith C.J."/>
            <person name="Beseler K.G."/>
            <person name="Brison A."/>
            <person name="Carone J.V."/>
            <person name="Caskin T.P."/>
            <person name="Diamond M."/>
            <person name="Durham M.E."/>
            <person name="Foxe J.M."/>
            <person name="Go M."/>
            <person name="Henderson B.A."/>
            <person name="Jones I.B."/>
            <person name="McGettigan J.A."/>
            <person name="Micheletti S.J."/>
            <person name="Nasrallah M.E."/>
            <person name="Ortiz D."/>
            <person name="Piller C.R."/>
            <person name="Privatt S.R."/>
            <person name="Schneider S.L."/>
            <person name="Sharp S."/>
            <person name="Smith T.C."/>
            <person name="Stanton J.D."/>
            <person name="Ullery H.E."/>
            <person name="Wilson R.J."/>
            <person name="Serrano M.G."/>
            <person name="Buck G."/>
            <person name="Lee V."/>
            <person name="Wang Y."/>
            <person name="Carvalho R."/>
            <person name="Voegtly L."/>
            <person name="Shi R."/>
            <person name="Duckworth R."/>
            <person name="Johnson A."/>
            <person name="Loviza R."/>
            <person name="Walstead R."/>
            <person name="Shah Z."/>
            <person name="Kiflezghi M."/>
            <person name="Wade K."/>
            <person name="Ball S.L."/>
            <person name="Bradley K.W."/>
            <person name="Asai D.J."/>
            <person name="Bowman C.A."/>
            <person name="Russell D.A."/>
            <person name="Pope W.H."/>
            <person name="Jacobs-Sera D."/>
            <person name="Hendrix R.W."/>
            <person name="Hatfull G.F."/>
        </authorList>
    </citation>
    <scope>NUCLEOTIDE SEQUENCE</scope>
</reference>
<sequence>TATAFVTLGPVDEFMTLRRRLSGSRELAESSTQSEDGAHGNEPDPGEDAGRLRDKNKKAQARYRAKLRNQRIITYRDHAKTSLDLDAARSENQLLTHTNDLYELVIALRQEAVGVLEALTEPSPEPAGHGIRSRRHIDSTTQLSAGQAAMLHTACSLTCRDAASEEEILAFKHVPIGNLVSAWIELRSRLADALQPAQAAAVSGAGQAANLKELHSILQAGLNFLGRLGCYRPELISVVMGEGLSPQPETNSALHWQNVLAALKLNSHQEAELRLTRDRLVEGTCKLHAKRRAILEELGHSIGVAGARSVHEACRISLEVQAGTSVLRATVEAEHRLHREVSRALLLDTLGPTQQARLLVAAHPFLPDPLMLLDVVQLHGAHPSIHPVTEMSAAA</sequence>
<evidence type="ECO:0008006" key="3">
    <source>
        <dbReference type="Google" id="ProtNLM"/>
    </source>
</evidence>
<evidence type="ECO:0000313" key="2">
    <source>
        <dbReference type="EMBL" id="JAT73378.1"/>
    </source>
</evidence>
<name>A0A1D2A2I6_AUXPR</name>
<gene>
    <name evidence="2" type="ORF">g.37502</name>
</gene>
<evidence type="ECO:0000256" key="1">
    <source>
        <dbReference type="SAM" id="MobiDB-lite"/>
    </source>
</evidence>
<dbReference type="AlphaFoldDB" id="A0A1D2A2I6"/>
<organism evidence="2">
    <name type="scientific">Auxenochlorella protothecoides</name>
    <name type="common">Green microalga</name>
    <name type="synonym">Chlorella protothecoides</name>
    <dbReference type="NCBI Taxonomy" id="3075"/>
    <lineage>
        <taxon>Eukaryota</taxon>
        <taxon>Viridiplantae</taxon>
        <taxon>Chlorophyta</taxon>
        <taxon>core chlorophytes</taxon>
        <taxon>Trebouxiophyceae</taxon>
        <taxon>Chlorellales</taxon>
        <taxon>Chlorellaceae</taxon>
        <taxon>Auxenochlorella</taxon>
    </lineage>
</organism>
<protein>
    <recommendedName>
        <fullName evidence="3">BZIP domain-containing protein</fullName>
    </recommendedName>
</protein>
<feature type="non-terminal residue" evidence="2">
    <location>
        <position position="1"/>
    </location>
</feature>
<proteinExistence type="predicted"/>
<accession>A0A1D2A2I6</accession>
<feature type="compositionally biased region" description="Basic and acidic residues" evidence="1">
    <location>
        <begin position="36"/>
        <end position="53"/>
    </location>
</feature>